<protein>
    <recommendedName>
        <fullName evidence="5">Aminotransferase-like protein</fullName>
    </recommendedName>
</protein>
<accession>A0AAD8WA81</accession>
<evidence type="ECO:0000313" key="4">
    <source>
        <dbReference type="Proteomes" id="UP001231189"/>
    </source>
</evidence>
<feature type="compositionally biased region" description="Low complexity" evidence="2">
    <location>
        <begin position="284"/>
        <end position="294"/>
    </location>
</feature>
<dbReference type="InterPro" id="IPR036744">
    <property type="entry name" value="RAP_sf"/>
</dbReference>
<proteinExistence type="predicted"/>
<dbReference type="AlphaFoldDB" id="A0AAD8WA81"/>
<feature type="coiled-coil region" evidence="1">
    <location>
        <begin position="542"/>
        <end position="604"/>
    </location>
</feature>
<evidence type="ECO:0000256" key="2">
    <source>
        <dbReference type="SAM" id="MobiDB-lite"/>
    </source>
</evidence>
<dbReference type="SUPFAM" id="SSF47045">
    <property type="entry name" value="RAP domain-like"/>
    <property type="match status" value="1"/>
</dbReference>
<keyword evidence="4" id="KW-1185">Reference proteome</keyword>
<reference evidence="3" key="1">
    <citation type="submission" date="2023-07" db="EMBL/GenBank/DDBJ databases">
        <title>A chromosome-level genome assembly of Lolium multiflorum.</title>
        <authorList>
            <person name="Chen Y."/>
            <person name="Copetti D."/>
            <person name="Kolliker R."/>
            <person name="Studer B."/>
        </authorList>
    </citation>
    <scope>NUCLEOTIDE SEQUENCE</scope>
    <source>
        <strain evidence="3">02402/16</strain>
        <tissue evidence="3">Leaf</tissue>
    </source>
</reference>
<evidence type="ECO:0008006" key="5">
    <source>
        <dbReference type="Google" id="ProtNLM"/>
    </source>
</evidence>
<sequence length="631" mass="69125">MAESFNANTEVSGLKNHTPNFPRLATRTFPDASGKQIRCTSYDQALYSLPGSKLIPQEASKWFSIFFQGLDDPLFFPYTESEHFENPVSFRLDSFADDTSTRQLYSIMIRPCFLPVGMSTSNRIIKPGNESYQPVVAARQFGLRQVSPHFFLHFLTESRADLPDILTSQRCYSFFDALVIPIPHNLSFTSSTDDFEAWWAMWKAHAFRRALGPLLKQLDAEYDIAAEQQQDGPEPVHDDGSSFTLHPPAPVVLFCKNSPSLKKVVMQSQPILPKSASKSGVSSRPAAPRAPARTAVRKVAARKTLRHHTSSPAQEILHTSTEEISSEDTQSGRENSSSGTSGENTTPSEPDLPPSASKKRSAPEPASSQASPKAGQGGLRTKSRCIKRARKTPQTSSSDQELSNTDDTSSGEVKEVVMPSTTLDLATSKSGVEKAATLATPSAETREPITSSSAAPMVLGEGYDLSNLLTFDPEFIEPSAKASEESGPNATHGQLQQLKALLSSSIETLVEDTEGIKSILEDLQPHLPVTLQVKLWPVVTLSAYSTAELELLRKELEDLEERVRVTKQLIQDKEALIARSHEEAEGLKAELKTDLAEIRALNGQDEDDEAEIAEVDRVCASALRALEAFLQ</sequence>
<feature type="compositionally biased region" description="Low complexity" evidence="2">
    <location>
        <begin position="363"/>
        <end position="374"/>
    </location>
</feature>
<feature type="compositionally biased region" description="Polar residues" evidence="2">
    <location>
        <begin position="419"/>
        <end position="430"/>
    </location>
</feature>
<evidence type="ECO:0000313" key="3">
    <source>
        <dbReference type="EMBL" id="KAK1647960.1"/>
    </source>
</evidence>
<dbReference type="Proteomes" id="UP001231189">
    <property type="component" value="Unassembled WGS sequence"/>
</dbReference>
<feature type="compositionally biased region" description="Basic residues" evidence="2">
    <location>
        <begin position="381"/>
        <end position="391"/>
    </location>
</feature>
<keyword evidence="1" id="KW-0175">Coiled coil</keyword>
<feature type="compositionally biased region" description="Polar residues" evidence="2">
    <location>
        <begin position="310"/>
        <end position="329"/>
    </location>
</feature>
<dbReference type="EMBL" id="JAUUTY010000004">
    <property type="protein sequence ID" value="KAK1647960.1"/>
    <property type="molecule type" value="Genomic_DNA"/>
</dbReference>
<gene>
    <name evidence="3" type="ORF">QYE76_065765</name>
</gene>
<name>A0AAD8WA81_LOLMU</name>
<feature type="compositionally biased region" description="Basic residues" evidence="2">
    <location>
        <begin position="295"/>
        <end position="309"/>
    </location>
</feature>
<feature type="compositionally biased region" description="Low complexity" evidence="2">
    <location>
        <begin position="332"/>
        <end position="349"/>
    </location>
</feature>
<organism evidence="3 4">
    <name type="scientific">Lolium multiflorum</name>
    <name type="common">Italian ryegrass</name>
    <name type="synonym">Lolium perenne subsp. multiflorum</name>
    <dbReference type="NCBI Taxonomy" id="4521"/>
    <lineage>
        <taxon>Eukaryota</taxon>
        <taxon>Viridiplantae</taxon>
        <taxon>Streptophyta</taxon>
        <taxon>Embryophyta</taxon>
        <taxon>Tracheophyta</taxon>
        <taxon>Spermatophyta</taxon>
        <taxon>Magnoliopsida</taxon>
        <taxon>Liliopsida</taxon>
        <taxon>Poales</taxon>
        <taxon>Poaceae</taxon>
        <taxon>BOP clade</taxon>
        <taxon>Pooideae</taxon>
        <taxon>Poodae</taxon>
        <taxon>Poeae</taxon>
        <taxon>Poeae Chloroplast Group 2 (Poeae type)</taxon>
        <taxon>Loliodinae</taxon>
        <taxon>Loliinae</taxon>
        <taxon>Lolium</taxon>
    </lineage>
</organism>
<comment type="caution">
    <text evidence="3">The sequence shown here is derived from an EMBL/GenBank/DDBJ whole genome shotgun (WGS) entry which is preliminary data.</text>
</comment>
<feature type="compositionally biased region" description="Polar residues" evidence="2">
    <location>
        <begin position="439"/>
        <end position="450"/>
    </location>
</feature>
<evidence type="ECO:0000256" key="1">
    <source>
        <dbReference type="SAM" id="Coils"/>
    </source>
</evidence>
<feature type="compositionally biased region" description="Polar residues" evidence="2">
    <location>
        <begin position="273"/>
        <end position="282"/>
    </location>
</feature>
<feature type="compositionally biased region" description="Polar residues" evidence="2">
    <location>
        <begin position="392"/>
        <end position="411"/>
    </location>
</feature>
<feature type="region of interest" description="Disordered" evidence="2">
    <location>
        <begin position="273"/>
        <end position="450"/>
    </location>
</feature>